<organism evidence="2 3">
    <name type="scientific">Cricetulus griseus</name>
    <name type="common">Chinese hamster</name>
    <name type="synonym">Cricetulus barabensis griseus</name>
    <dbReference type="NCBI Taxonomy" id="10029"/>
    <lineage>
        <taxon>Eukaryota</taxon>
        <taxon>Metazoa</taxon>
        <taxon>Chordata</taxon>
        <taxon>Craniata</taxon>
        <taxon>Vertebrata</taxon>
        <taxon>Euteleostomi</taxon>
        <taxon>Mammalia</taxon>
        <taxon>Eutheria</taxon>
        <taxon>Euarchontoglires</taxon>
        <taxon>Glires</taxon>
        <taxon>Rodentia</taxon>
        <taxon>Myomorpha</taxon>
        <taxon>Muroidea</taxon>
        <taxon>Cricetidae</taxon>
        <taxon>Cricetinae</taxon>
        <taxon>Cricetulus</taxon>
    </lineage>
</organism>
<gene>
    <name evidence="2" type="ORF">H671_2g6064</name>
</gene>
<evidence type="ECO:0000256" key="1">
    <source>
        <dbReference type="SAM" id="MobiDB-lite"/>
    </source>
</evidence>
<accession>A0A061IIU7</accession>
<dbReference type="Proteomes" id="UP000030759">
    <property type="component" value="Unassembled WGS sequence"/>
</dbReference>
<dbReference type="PANTHER" id="PTHR21558">
    <property type="entry name" value="SPEER/SPETEX"/>
    <property type="match status" value="1"/>
</dbReference>
<proteinExistence type="predicted"/>
<dbReference type="AlphaFoldDB" id="A0A061IIU7"/>
<name>A0A061IIU7_CRIGR</name>
<evidence type="ECO:0000313" key="2">
    <source>
        <dbReference type="EMBL" id="ERE84311.1"/>
    </source>
</evidence>
<evidence type="ECO:0000313" key="3">
    <source>
        <dbReference type="Proteomes" id="UP000030759"/>
    </source>
</evidence>
<feature type="compositionally biased region" description="Basic residues" evidence="1">
    <location>
        <begin position="141"/>
        <end position="153"/>
    </location>
</feature>
<protein>
    <submittedName>
        <fullName evidence="2">Putative disks large-like protein</fullName>
    </submittedName>
</protein>
<feature type="compositionally biased region" description="Acidic residues" evidence="1">
    <location>
        <begin position="157"/>
        <end position="191"/>
    </location>
</feature>
<reference evidence="3" key="1">
    <citation type="journal article" date="2013" name="Nat. Biotechnol.">
        <title>Chinese hamster genome sequenced from sorted chromosomes.</title>
        <authorList>
            <person name="Brinkrolf K."/>
            <person name="Rupp O."/>
            <person name="Laux H."/>
            <person name="Kollin F."/>
            <person name="Ernst W."/>
            <person name="Linke B."/>
            <person name="Kofler R."/>
            <person name="Romand S."/>
            <person name="Hesse F."/>
            <person name="Budach W.E."/>
            <person name="Galosy S."/>
            <person name="Muller D."/>
            <person name="Noll T."/>
            <person name="Wienberg J."/>
            <person name="Jostock T."/>
            <person name="Leonard M."/>
            <person name="Grillari J."/>
            <person name="Tauch A."/>
            <person name="Goesmann A."/>
            <person name="Helk B."/>
            <person name="Mott J.E."/>
            <person name="Puhler A."/>
            <person name="Borth N."/>
        </authorList>
    </citation>
    <scope>NUCLEOTIDE SEQUENCE [LARGE SCALE GENOMIC DNA]</scope>
    <source>
        <strain evidence="3">17A/GY</strain>
    </source>
</reference>
<dbReference type="EMBL" id="KE668058">
    <property type="protein sequence ID" value="ERE84311.1"/>
    <property type="molecule type" value="Genomic_DNA"/>
</dbReference>
<feature type="region of interest" description="Disordered" evidence="1">
    <location>
        <begin position="141"/>
        <end position="211"/>
    </location>
</feature>
<sequence>MLKKEHKEVMSDLQKLPIEISEALNKSKQLIEENESYVFLNSLVLQDLTPLKKDTHALRLENKKLLEEQISLQESCEEVKKLFKEVLEIICDPCAEQHQPMKNFLTAILKRSGKKSAPPYRVHWIQLDAFELTLWPELQKKKRRRGGGGRRKKKEEGEGEGEAEAEEEEAEEEEEEEEEERKEEEEEEEEGGGTGTPSGLEMVSSPPQELT</sequence>